<accession>A0A5C5YLU6</accession>
<organism evidence="1 2">
    <name type="scientific">Novipirellula herctigrandis</name>
    <dbReference type="NCBI Taxonomy" id="2527986"/>
    <lineage>
        <taxon>Bacteria</taxon>
        <taxon>Pseudomonadati</taxon>
        <taxon>Planctomycetota</taxon>
        <taxon>Planctomycetia</taxon>
        <taxon>Pirellulales</taxon>
        <taxon>Pirellulaceae</taxon>
        <taxon>Novipirellula</taxon>
    </lineage>
</organism>
<dbReference type="Proteomes" id="UP000315010">
    <property type="component" value="Unassembled WGS sequence"/>
</dbReference>
<protein>
    <submittedName>
        <fullName evidence="1">Uncharacterized protein</fullName>
    </submittedName>
</protein>
<keyword evidence="2" id="KW-1185">Reference proteome</keyword>
<evidence type="ECO:0000313" key="2">
    <source>
        <dbReference type="Proteomes" id="UP000315010"/>
    </source>
</evidence>
<reference evidence="1 2" key="1">
    <citation type="submission" date="2019-02" db="EMBL/GenBank/DDBJ databases">
        <title>Deep-cultivation of Planctomycetes and their phenomic and genomic characterization uncovers novel biology.</title>
        <authorList>
            <person name="Wiegand S."/>
            <person name="Jogler M."/>
            <person name="Boedeker C."/>
            <person name="Pinto D."/>
            <person name="Vollmers J."/>
            <person name="Rivas-Marin E."/>
            <person name="Kohn T."/>
            <person name="Peeters S.H."/>
            <person name="Heuer A."/>
            <person name="Rast P."/>
            <person name="Oberbeckmann S."/>
            <person name="Bunk B."/>
            <person name="Jeske O."/>
            <person name="Meyerdierks A."/>
            <person name="Storesund J.E."/>
            <person name="Kallscheuer N."/>
            <person name="Luecker S."/>
            <person name="Lage O.M."/>
            <person name="Pohl T."/>
            <person name="Merkel B.J."/>
            <person name="Hornburger P."/>
            <person name="Mueller R.-W."/>
            <person name="Bruemmer F."/>
            <person name="Labrenz M."/>
            <person name="Spormann A.M."/>
            <person name="Op Den Camp H."/>
            <person name="Overmann J."/>
            <person name="Amann R."/>
            <person name="Jetten M.S.M."/>
            <person name="Mascher T."/>
            <person name="Medema M.H."/>
            <person name="Devos D.P."/>
            <person name="Kaster A.-K."/>
            <person name="Ovreas L."/>
            <person name="Rohde M."/>
            <person name="Galperin M.Y."/>
            <person name="Jogler C."/>
        </authorList>
    </citation>
    <scope>NUCLEOTIDE SEQUENCE [LARGE SCALE GENOMIC DNA]</scope>
    <source>
        <strain evidence="1 2">CA13</strain>
    </source>
</reference>
<name>A0A5C5YLU6_9BACT</name>
<dbReference type="EMBL" id="SJPJ01000003">
    <property type="protein sequence ID" value="TWT75787.1"/>
    <property type="molecule type" value="Genomic_DNA"/>
</dbReference>
<evidence type="ECO:0000313" key="1">
    <source>
        <dbReference type="EMBL" id="TWT75787.1"/>
    </source>
</evidence>
<comment type="caution">
    <text evidence="1">The sequence shown here is derived from an EMBL/GenBank/DDBJ whole genome shotgun (WGS) entry which is preliminary data.</text>
</comment>
<proteinExistence type="predicted"/>
<dbReference type="AlphaFoldDB" id="A0A5C5YLU6"/>
<gene>
    <name evidence="1" type="ORF">CA13_73600</name>
</gene>
<sequence length="169" mass="18831">MRTETDSERLDEIVARERSAGCVMADESLIPIAVRRWKSFERRHQRSKNLTLVHRANDLLKIFLAQFPEHTYDHACLKHLADSFSLVLCASTDDRDPIMSKMAPISCTACGSTSFITHGRIGHWDGPNGGGDMLGAVCNNCELVFVSRVCGIPTAHADWSIDESSIWLD</sequence>